<sequence>MSKKILVIAGPTGSGESTVTRELIKRYPIFTRLVTATTREPRLNEKDGQDYYFFSEEEFKKEVTIGNIIEHTFVTGRAVYYGTYKPDLEQKLNAGFNIIVNPDVVGARYYKKNYEATTIFIKTESISVLEKRLKGRDPNISEVELKRRLEAAKYELDNEESFYDYVLVNKDNKLEEVLTEIVEILQKEGYILALPPR</sequence>
<comment type="similarity">
    <text evidence="1">Belongs to the guanylate kinase family.</text>
</comment>
<dbReference type="PANTHER" id="PTHR23117:SF13">
    <property type="entry name" value="GUANYLATE KINASE"/>
    <property type="match status" value="1"/>
</dbReference>
<evidence type="ECO:0000313" key="5">
    <source>
        <dbReference type="EMBL" id="KKQ27793.1"/>
    </source>
</evidence>
<dbReference type="PROSITE" id="PS50052">
    <property type="entry name" value="GUANYLATE_KINASE_2"/>
    <property type="match status" value="1"/>
</dbReference>
<dbReference type="GO" id="GO:0005829">
    <property type="term" value="C:cytosol"/>
    <property type="evidence" value="ECO:0007669"/>
    <property type="project" value="TreeGrafter"/>
</dbReference>
<dbReference type="CDD" id="cd00071">
    <property type="entry name" value="GMPK"/>
    <property type="match status" value="1"/>
</dbReference>
<dbReference type="InterPro" id="IPR008145">
    <property type="entry name" value="GK/Ca_channel_bsu"/>
</dbReference>
<reference evidence="5 6" key="1">
    <citation type="journal article" date="2015" name="Nature">
        <title>rRNA introns, odd ribosomes, and small enigmatic genomes across a large radiation of phyla.</title>
        <authorList>
            <person name="Brown C.T."/>
            <person name="Hug L.A."/>
            <person name="Thomas B.C."/>
            <person name="Sharon I."/>
            <person name="Castelle C.J."/>
            <person name="Singh A."/>
            <person name="Wilkins M.J."/>
            <person name="Williams K.H."/>
            <person name="Banfield J.F."/>
        </authorList>
    </citation>
    <scope>NUCLEOTIDE SEQUENCE [LARGE SCALE GENOMIC DNA]</scope>
</reference>
<dbReference type="SUPFAM" id="SSF52540">
    <property type="entry name" value="P-loop containing nucleoside triphosphate hydrolases"/>
    <property type="match status" value="1"/>
</dbReference>
<dbReference type="Pfam" id="PF00625">
    <property type="entry name" value="Guanylate_kin"/>
    <property type="match status" value="1"/>
</dbReference>
<dbReference type="EMBL" id="LBSX01000005">
    <property type="protein sequence ID" value="KKQ27793.1"/>
    <property type="molecule type" value="Genomic_DNA"/>
</dbReference>
<dbReference type="GO" id="GO:0004385">
    <property type="term" value="F:GMP kinase activity"/>
    <property type="evidence" value="ECO:0007669"/>
    <property type="project" value="TreeGrafter"/>
</dbReference>
<dbReference type="Gene3D" id="3.40.50.300">
    <property type="entry name" value="P-loop containing nucleotide triphosphate hydrolases"/>
    <property type="match status" value="1"/>
</dbReference>
<dbReference type="InterPro" id="IPR027417">
    <property type="entry name" value="P-loop_NTPase"/>
</dbReference>
<accession>A0A0G0G9M0</accession>
<keyword evidence="2" id="KW-0808">Transferase</keyword>
<keyword evidence="3 5" id="KW-0418">Kinase</keyword>
<dbReference type="InterPro" id="IPR008144">
    <property type="entry name" value="Guanylate_kin-like_dom"/>
</dbReference>
<evidence type="ECO:0000256" key="1">
    <source>
        <dbReference type="ARBA" id="ARBA00005790"/>
    </source>
</evidence>
<protein>
    <submittedName>
        <fullName evidence="5">Guanylate kinase</fullName>
    </submittedName>
</protein>
<dbReference type="STRING" id="1619046.US42_C0005G0018"/>
<dbReference type="Proteomes" id="UP000034849">
    <property type="component" value="Unassembled WGS sequence"/>
</dbReference>
<feature type="domain" description="Guanylate kinase-like" evidence="4">
    <location>
        <begin position="3"/>
        <end position="186"/>
    </location>
</feature>
<organism evidence="5 6">
    <name type="scientific">Candidatus Magasanikbacteria bacterium GW2011_GWC2_37_14</name>
    <dbReference type="NCBI Taxonomy" id="1619046"/>
    <lineage>
        <taxon>Bacteria</taxon>
        <taxon>Candidatus Magasanikiibacteriota</taxon>
    </lineage>
</organism>
<evidence type="ECO:0000256" key="3">
    <source>
        <dbReference type="ARBA" id="ARBA00022777"/>
    </source>
</evidence>
<proteinExistence type="inferred from homology"/>
<gene>
    <name evidence="5" type="ORF">US42_C0005G0018</name>
</gene>
<comment type="caution">
    <text evidence="5">The sequence shown here is derived from an EMBL/GenBank/DDBJ whole genome shotgun (WGS) entry which is preliminary data.</text>
</comment>
<evidence type="ECO:0000256" key="2">
    <source>
        <dbReference type="ARBA" id="ARBA00022679"/>
    </source>
</evidence>
<dbReference type="SMART" id="SM00072">
    <property type="entry name" value="GuKc"/>
    <property type="match status" value="1"/>
</dbReference>
<evidence type="ECO:0000313" key="6">
    <source>
        <dbReference type="Proteomes" id="UP000034849"/>
    </source>
</evidence>
<name>A0A0G0G9M0_9BACT</name>
<dbReference type="PANTHER" id="PTHR23117">
    <property type="entry name" value="GUANYLATE KINASE-RELATED"/>
    <property type="match status" value="1"/>
</dbReference>
<dbReference type="AlphaFoldDB" id="A0A0G0G9M0"/>
<evidence type="ECO:0000259" key="4">
    <source>
        <dbReference type="PROSITE" id="PS50052"/>
    </source>
</evidence>